<keyword evidence="3" id="KW-1185">Reference proteome</keyword>
<comment type="caution">
    <text evidence="2">The sequence shown here is derived from an EMBL/GenBank/DDBJ whole genome shotgun (WGS) entry which is preliminary data.</text>
</comment>
<dbReference type="Gene3D" id="3.40.50.720">
    <property type="entry name" value="NAD(P)-binding Rossmann-like Domain"/>
    <property type="match status" value="1"/>
</dbReference>
<dbReference type="PANTHER" id="PTHR44013:SF1">
    <property type="entry name" value="ZINC-TYPE ALCOHOL DEHYDROGENASE-LIKE PROTEIN C16A3.02C"/>
    <property type="match status" value="1"/>
</dbReference>
<reference evidence="2 3" key="1">
    <citation type="submission" date="2019-09" db="EMBL/GenBank/DDBJ databases">
        <authorList>
            <person name="Liu P."/>
        </authorList>
    </citation>
    <scope>NUCLEOTIDE SEQUENCE [LARGE SCALE GENOMIC DNA]</scope>
    <source>
        <strain evidence="2 3">TRM68085</strain>
    </source>
</reference>
<proteinExistence type="predicted"/>
<name>A0A5N5EG19_9ACTN</name>
<dbReference type="Proteomes" id="UP000326907">
    <property type="component" value="Unassembled WGS sequence"/>
</dbReference>
<dbReference type="InterPro" id="IPR052733">
    <property type="entry name" value="Chloroplast_QOR"/>
</dbReference>
<dbReference type="Pfam" id="PF13602">
    <property type="entry name" value="ADH_zinc_N_2"/>
    <property type="match status" value="1"/>
</dbReference>
<evidence type="ECO:0000259" key="1">
    <source>
        <dbReference type="SMART" id="SM00829"/>
    </source>
</evidence>
<feature type="domain" description="Enoyl reductase (ER)" evidence="1">
    <location>
        <begin position="10"/>
        <end position="313"/>
    </location>
</feature>
<dbReference type="Gene3D" id="3.90.180.10">
    <property type="entry name" value="Medium-chain alcohol dehydrogenases, catalytic domain"/>
    <property type="match status" value="1"/>
</dbReference>
<dbReference type="EMBL" id="VYUA01000028">
    <property type="protein sequence ID" value="KAB2589665.1"/>
    <property type="molecule type" value="Genomic_DNA"/>
</dbReference>
<sequence>MQAAVIDRYGSPDVVRIGEVPRPAPRAGEVLVRVRAVAVTSGDSRIRGARFPAGFGLLARLAFGVFRPRRTILGSAFSGEVTAVGERVHDVAPGDEVCGMTGAKLGAHAEYVAASAKKLARKPSTVSHEDAAGVLFGGSTALHFLRDKASVSPGMSVCVNGASGAIGTNAVQLAKHFGATVTGVTSTANADLVTDLGACQVIDYRKDELVEVADRFDVVLDAVGNLSITSGRRLLRPGGVLLLAVAGLGDTVRARGNAVAGPAPERAEDFDFLLRMAADGALRVVIDQVYDLRDIAAAHRRVDSGRKIGNIVVRM</sequence>
<accession>A0A5N5EG19</accession>
<dbReference type="InterPro" id="IPR020843">
    <property type="entry name" value="ER"/>
</dbReference>
<organism evidence="2 3">
    <name type="scientific">Streptomyces arboris</name>
    <dbReference type="NCBI Taxonomy" id="2600619"/>
    <lineage>
        <taxon>Bacteria</taxon>
        <taxon>Bacillati</taxon>
        <taxon>Actinomycetota</taxon>
        <taxon>Actinomycetes</taxon>
        <taxon>Kitasatosporales</taxon>
        <taxon>Streptomycetaceae</taxon>
        <taxon>Streptomyces</taxon>
    </lineage>
</organism>
<protein>
    <submittedName>
        <fullName evidence="2">NAD(P)-dependent alcohol dehydrogenase</fullName>
    </submittedName>
</protein>
<dbReference type="SUPFAM" id="SSF50129">
    <property type="entry name" value="GroES-like"/>
    <property type="match status" value="1"/>
</dbReference>
<dbReference type="GO" id="GO:0016491">
    <property type="term" value="F:oxidoreductase activity"/>
    <property type="evidence" value="ECO:0007669"/>
    <property type="project" value="InterPro"/>
</dbReference>
<dbReference type="AlphaFoldDB" id="A0A5N5EG19"/>
<dbReference type="SMART" id="SM00829">
    <property type="entry name" value="PKS_ER"/>
    <property type="match status" value="1"/>
</dbReference>
<evidence type="ECO:0000313" key="2">
    <source>
        <dbReference type="EMBL" id="KAB2589665.1"/>
    </source>
</evidence>
<evidence type="ECO:0000313" key="3">
    <source>
        <dbReference type="Proteomes" id="UP000326907"/>
    </source>
</evidence>
<dbReference type="SUPFAM" id="SSF51735">
    <property type="entry name" value="NAD(P)-binding Rossmann-fold domains"/>
    <property type="match status" value="1"/>
</dbReference>
<dbReference type="PANTHER" id="PTHR44013">
    <property type="entry name" value="ZINC-TYPE ALCOHOL DEHYDROGENASE-LIKE PROTEIN C16A3.02C"/>
    <property type="match status" value="1"/>
</dbReference>
<dbReference type="Pfam" id="PF08240">
    <property type="entry name" value="ADH_N"/>
    <property type="match status" value="1"/>
</dbReference>
<dbReference type="InterPro" id="IPR036291">
    <property type="entry name" value="NAD(P)-bd_dom_sf"/>
</dbReference>
<dbReference type="InterPro" id="IPR013154">
    <property type="entry name" value="ADH-like_N"/>
</dbReference>
<gene>
    <name evidence="2" type="ORF">F5983_26090</name>
</gene>
<dbReference type="CDD" id="cd08267">
    <property type="entry name" value="MDR1"/>
    <property type="match status" value="1"/>
</dbReference>
<dbReference type="InterPro" id="IPR011032">
    <property type="entry name" value="GroES-like_sf"/>
</dbReference>
<dbReference type="RefSeq" id="WP_151512473.1">
    <property type="nucleotide sequence ID" value="NZ_JBMVCA010000013.1"/>
</dbReference>